<organism evidence="1">
    <name type="scientific">Oryza sativa subsp. japonica</name>
    <name type="common">Rice</name>
    <dbReference type="NCBI Taxonomy" id="39947"/>
    <lineage>
        <taxon>Eukaryota</taxon>
        <taxon>Viridiplantae</taxon>
        <taxon>Streptophyta</taxon>
        <taxon>Embryophyta</taxon>
        <taxon>Tracheophyta</taxon>
        <taxon>Spermatophyta</taxon>
        <taxon>Magnoliopsida</taxon>
        <taxon>Liliopsida</taxon>
        <taxon>Poales</taxon>
        <taxon>Poaceae</taxon>
        <taxon>BOP clade</taxon>
        <taxon>Oryzoideae</taxon>
        <taxon>Oryzeae</taxon>
        <taxon>Oryzinae</taxon>
        <taxon>Oryza</taxon>
        <taxon>Oryza sativa</taxon>
    </lineage>
</organism>
<protein>
    <submittedName>
        <fullName evidence="1">Uncharacterized protein</fullName>
    </submittedName>
</protein>
<dbReference type="AlphaFoldDB" id="A3AM84"/>
<name>A3AM84_ORYSJ</name>
<dbReference type="Proteomes" id="UP000007752">
    <property type="component" value="Chromosome 3"/>
</dbReference>
<accession>A3AM84</accession>
<gene>
    <name evidence="1" type="ORF">OsJ_12404</name>
</gene>
<sequence>MARTRCWMPSPSVCHSRCDRCVLSSSFNETFLVDVLRVGVRVREAASKAATEAVARAVVRLMNDDDNDAAAARKVRVAELNVTARGAVAESR</sequence>
<reference evidence="1" key="1">
    <citation type="journal article" date="2005" name="PLoS Biol.">
        <title>The genomes of Oryza sativa: a history of duplications.</title>
        <authorList>
            <person name="Yu J."/>
            <person name="Wang J."/>
            <person name="Lin W."/>
            <person name="Li S."/>
            <person name="Li H."/>
            <person name="Zhou J."/>
            <person name="Ni P."/>
            <person name="Dong W."/>
            <person name="Hu S."/>
            <person name="Zeng C."/>
            <person name="Zhang J."/>
            <person name="Zhang Y."/>
            <person name="Li R."/>
            <person name="Xu Z."/>
            <person name="Li S."/>
            <person name="Li X."/>
            <person name="Zheng H."/>
            <person name="Cong L."/>
            <person name="Lin L."/>
            <person name="Yin J."/>
            <person name="Geng J."/>
            <person name="Li G."/>
            <person name="Shi J."/>
            <person name="Liu J."/>
            <person name="Lv H."/>
            <person name="Li J."/>
            <person name="Wang J."/>
            <person name="Deng Y."/>
            <person name="Ran L."/>
            <person name="Shi X."/>
            <person name="Wang X."/>
            <person name="Wu Q."/>
            <person name="Li C."/>
            <person name="Ren X."/>
            <person name="Wang J."/>
            <person name="Wang X."/>
            <person name="Li D."/>
            <person name="Liu D."/>
            <person name="Zhang X."/>
            <person name="Ji Z."/>
            <person name="Zhao W."/>
            <person name="Sun Y."/>
            <person name="Zhang Z."/>
            <person name="Bao J."/>
            <person name="Han Y."/>
            <person name="Dong L."/>
            <person name="Ji J."/>
            <person name="Chen P."/>
            <person name="Wu S."/>
            <person name="Liu J."/>
            <person name="Xiao Y."/>
            <person name="Bu D."/>
            <person name="Tan J."/>
            <person name="Yang L."/>
            <person name="Ye C."/>
            <person name="Zhang J."/>
            <person name="Xu J."/>
            <person name="Zhou Y."/>
            <person name="Yu Y."/>
            <person name="Zhang B."/>
            <person name="Zhuang S."/>
            <person name="Wei H."/>
            <person name="Liu B."/>
            <person name="Lei M."/>
            <person name="Yu H."/>
            <person name="Li Y."/>
            <person name="Xu H."/>
            <person name="Wei S."/>
            <person name="He X."/>
            <person name="Fang L."/>
            <person name="Zhang Z."/>
            <person name="Zhang Y."/>
            <person name="Huang X."/>
            <person name="Su Z."/>
            <person name="Tong W."/>
            <person name="Li J."/>
            <person name="Tong Z."/>
            <person name="Li S."/>
            <person name="Ye J."/>
            <person name="Wang L."/>
            <person name="Fang L."/>
            <person name="Lei T."/>
            <person name="Chen C."/>
            <person name="Chen H."/>
            <person name="Xu Z."/>
            <person name="Li H."/>
            <person name="Huang H."/>
            <person name="Zhang F."/>
            <person name="Xu H."/>
            <person name="Li N."/>
            <person name="Zhao C."/>
            <person name="Li S."/>
            <person name="Dong L."/>
            <person name="Huang Y."/>
            <person name="Li L."/>
            <person name="Xi Y."/>
            <person name="Qi Q."/>
            <person name="Li W."/>
            <person name="Zhang B."/>
            <person name="Hu W."/>
            <person name="Zhang Y."/>
            <person name="Tian X."/>
            <person name="Jiao Y."/>
            <person name="Liang X."/>
            <person name="Jin J."/>
            <person name="Gao L."/>
            <person name="Zheng W."/>
            <person name="Hao B."/>
            <person name="Liu S."/>
            <person name="Wang W."/>
            <person name="Yuan L."/>
            <person name="Cao M."/>
            <person name="McDermott J."/>
            <person name="Samudrala R."/>
            <person name="Wang J."/>
            <person name="Wong G.K."/>
            <person name="Yang H."/>
        </authorList>
    </citation>
    <scope>NUCLEOTIDE SEQUENCE [LARGE SCALE GENOMIC DNA]</scope>
</reference>
<proteinExistence type="predicted"/>
<evidence type="ECO:0000313" key="1">
    <source>
        <dbReference type="EMBL" id="EAZ28423.1"/>
    </source>
</evidence>
<dbReference type="EMBL" id="CM000140">
    <property type="protein sequence ID" value="EAZ28423.1"/>
    <property type="molecule type" value="Genomic_DNA"/>
</dbReference>
<dbReference type="Gene3D" id="3.40.50.2000">
    <property type="entry name" value="Glycogen Phosphorylase B"/>
    <property type="match status" value="1"/>
</dbReference>
<reference evidence="1" key="2">
    <citation type="submission" date="2008-12" db="EMBL/GenBank/DDBJ databases">
        <title>Improved gene annotation of the rice (Oryza sativa) genomes.</title>
        <authorList>
            <person name="Wang J."/>
            <person name="Li R."/>
            <person name="Fan W."/>
            <person name="Huang Q."/>
            <person name="Zhang J."/>
            <person name="Zhou Y."/>
            <person name="Hu Y."/>
            <person name="Zi S."/>
            <person name="Li J."/>
            <person name="Ni P."/>
            <person name="Zheng H."/>
            <person name="Zhang Y."/>
            <person name="Zhao M."/>
            <person name="Hao Q."/>
            <person name="McDermott J."/>
            <person name="Samudrala R."/>
            <person name="Kristiansen K."/>
            <person name="Wong G.K.-S."/>
        </authorList>
    </citation>
    <scope>NUCLEOTIDE SEQUENCE</scope>
</reference>